<evidence type="ECO:0000313" key="2">
    <source>
        <dbReference type="Proteomes" id="UP000250572"/>
    </source>
</evidence>
<evidence type="ECO:0000313" key="1">
    <source>
        <dbReference type="EMBL" id="PWA28384.1"/>
    </source>
</evidence>
<gene>
    <name evidence="1" type="ORF">CCH79_00016356</name>
</gene>
<reference evidence="1 2" key="1">
    <citation type="journal article" date="2018" name="G3 (Bethesda)">
        <title>A High-Quality Reference Genome for the Invasive Mosquitofish Gambusia affinis Using a Chicago Library.</title>
        <authorList>
            <person name="Hoffberg S.L."/>
            <person name="Troendle N.J."/>
            <person name="Glenn T.C."/>
            <person name="Mahmud O."/>
            <person name="Louha S."/>
            <person name="Chalopin D."/>
            <person name="Bennetzen J.L."/>
            <person name="Mauricio R."/>
        </authorList>
    </citation>
    <scope>NUCLEOTIDE SEQUENCE [LARGE SCALE GENOMIC DNA]</scope>
    <source>
        <strain evidence="1">NE01/NJP1002.9</strain>
        <tissue evidence="1">Muscle</tissue>
    </source>
</reference>
<keyword evidence="2" id="KW-1185">Reference proteome</keyword>
<accession>A0A315VZI4</accession>
<proteinExistence type="predicted"/>
<name>A0A315VZI4_GAMAF</name>
<organism evidence="1 2">
    <name type="scientific">Gambusia affinis</name>
    <name type="common">Western mosquitofish</name>
    <name type="synonym">Heterandria affinis</name>
    <dbReference type="NCBI Taxonomy" id="33528"/>
    <lineage>
        <taxon>Eukaryota</taxon>
        <taxon>Metazoa</taxon>
        <taxon>Chordata</taxon>
        <taxon>Craniata</taxon>
        <taxon>Vertebrata</taxon>
        <taxon>Euteleostomi</taxon>
        <taxon>Actinopterygii</taxon>
        <taxon>Neopterygii</taxon>
        <taxon>Teleostei</taxon>
        <taxon>Neoteleostei</taxon>
        <taxon>Acanthomorphata</taxon>
        <taxon>Ovalentaria</taxon>
        <taxon>Atherinomorphae</taxon>
        <taxon>Cyprinodontiformes</taxon>
        <taxon>Poeciliidae</taxon>
        <taxon>Poeciliinae</taxon>
        <taxon>Gambusia</taxon>
    </lineage>
</organism>
<comment type="caution">
    <text evidence="1">The sequence shown here is derived from an EMBL/GenBank/DDBJ whole genome shotgun (WGS) entry which is preliminary data.</text>
</comment>
<protein>
    <submittedName>
        <fullName evidence="1">Uncharacterized protein</fullName>
    </submittedName>
</protein>
<dbReference type="AlphaFoldDB" id="A0A315VZI4"/>
<dbReference type="Proteomes" id="UP000250572">
    <property type="component" value="Unassembled WGS sequence"/>
</dbReference>
<sequence>MIIWRIQTGPGTKVELFRTNSTHYVRGKKKFSPKNTIPTVKVLDASARHTPSRYGAGKPSFPITTTCMAVYFHSIVDKQNIWVVRQQAQIKEHGKNFWRSTIDT</sequence>
<dbReference type="EMBL" id="NHOQ01000843">
    <property type="protein sequence ID" value="PWA28384.1"/>
    <property type="molecule type" value="Genomic_DNA"/>
</dbReference>